<keyword evidence="3" id="KW-1185">Reference proteome</keyword>
<dbReference type="Gene3D" id="3.40.710.10">
    <property type="entry name" value="DD-peptidase/beta-lactamase superfamily"/>
    <property type="match status" value="1"/>
</dbReference>
<gene>
    <name evidence="2" type="ORF">I7X13_01695</name>
</gene>
<dbReference type="SUPFAM" id="SSF56601">
    <property type="entry name" value="beta-lactamase/transpeptidase-like"/>
    <property type="match status" value="1"/>
</dbReference>
<protein>
    <submittedName>
        <fullName evidence="2">Beta-lactamase family protein</fullName>
    </submittedName>
</protein>
<dbReference type="InterPro" id="IPR012338">
    <property type="entry name" value="Beta-lactam/transpept-like"/>
</dbReference>
<dbReference type="InterPro" id="IPR050491">
    <property type="entry name" value="AmpC-like"/>
</dbReference>
<sequence>MRKSPSSQAFYLTVTSRWLLLLAGGTLLPLRAQGQSLNTAKLDSLLTSLATNQKMMGSVAVMRAGQVVYSRAFGFAQLRPPLAATPATRYRVNYLHQLLTTILTFQLVEEGKLTLNTPLARFLPKFPRAADITIEHLLTERSGLRARAYPPGKPMTSAQLLDFIAEPVAPAEIFPGVPYVHANYVLLEHVIAQLTKQTYAQALQTRILDRAGMHDTYFSRVPSPQQQEALAFEKRASGWQPSPNLNFAGPTGTGTLVSTPADLNRLSEALYEGRLVSAAHRQEMEQGHDGNPHLIGSSGQNSRWPQPLYSYQADLSSANDYSAMASYSPTEKLSVAFCSNARAYSINQVWEGIRSICFAKPYRLPVFTTSSYVPESADLDRCVGEYASSMIGLFFSVKREGNTLRLESPREGNMTLEPVSKGVFRYEERGARIEFAPDFSAFLYQQNRMNLAYFKR</sequence>
<dbReference type="InterPro" id="IPR001466">
    <property type="entry name" value="Beta-lactam-related"/>
</dbReference>
<dbReference type="Proteomes" id="UP000625631">
    <property type="component" value="Unassembled WGS sequence"/>
</dbReference>
<accession>A0ABS0Q324</accession>
<evidence type="ECO:0000259" key="1">
    <source>
        <dbReference type="Pfam" id="PF00144"/>
    </source>
</evidence>
<name>A0ABS0Q324_9BACT</name>
<dbReference type="PANTHER" id="PTHR46825:SF9">
    <property type="entry name" value="BETA-LACTAMASE-RELATED DOMAIN-CONTAINING PROTEIN"/>
    <property type="match status" value="1"/>
</dbReference>
<proteinExistence type="predicted"/>
<dbReference type="EMBL" id="JAEDAE010000001">
    <property type="protein sequence ID" value="MBH8556743.1"/>
    <property type="molecule type" value="Genomic_DNA"/>
</dbReference>
<reference evidence="2 3" key="1">
    <citation type="submission" date="2020-12" db="EMBL/GenBank/DDBJ databases">
        <title>Hymenobacter sp.</title>
        <authorList>
            <person name="Kim M.K."/>
        </authorList>
    </citation>
    <scope>NUCLEOTIDE SEQUENCE [LARGE SCALE GENOMIC DNA]</scope>
    <source>
        <strain evidence="2 3">BT442</strain>
    </source>
</reference>
<comment type="caution">
    <text evidence="2">The sequence shown here is derived from an EMBL/GenBank/DDBJ whole genome shotgun (WGS) entry which is preliminary data.</text>
</comment>
<organism evidence="2 3">
    <name type="scientific">Hymenobacter negativus</name>
    <dbReference type="NCBI Taxonomy" id="2795026"/>
    <lineage>
        <taxon>Bacteria</taxon>
        <taxon>Pseudomonadati</taxon>
        <taxon>Bacteroidota</taxon>
        <taxon>Cytophagia</taxon>
        <taxon>Cytophagales</taxon>
        <taxon>Hymenobacteraceae</taxon>
        <taxon>Hymenobacter</taxon>
    </lineage>
</organism>
<feature type="domain" description="Beta-lactamase-related" evidence="1">
    <location>
        <begin position="58"/>
        <end position="341"/>
    </location>
</feature>
<evidence type="ECO:0000313" key="2">
    <source>
        <dbReference type="EMBL" id="MBH8556743.1"/>
    </source>
</evidence>
<evidence type="ECO:0000313" key="3">
    <source>
        <dbReference type="Proteomes" id="UP000625631"/>
    </source>
</evidence>
<dbReference type="PANTHER" id="PTHR46825">
    <property type="entry name" value="D-ALANYL-D-ALANINE-CARBOXYPEPTIDASE/ENDOPEPTIDASE AMPH"/>
    <property type="match status" value="1"/>
</dbReference>
<dbReference type="Pfam" id="PF00144">
    <property type="entry name" value="Beta-lactamase"/>
    <property type="match status" value="1"/>
</dbReference>